<proteinExistence type="inferred from homology"/>
<dbReference type="Pfam" id="PF01435">
    <property type="entry name" value="Peptidase_M48"/>
    <property type="match status" value="1"/>
</dbReference>
<evidence type="ECO:0000256" key="4">
    <source>
        <dbReference type="ARBA" id="ARBA00022692"/>
    </source>
</evidence>
<name>A0ABV1NKF8_9GAMM</name>
<feature type="transmembrane region" description="Helical" evidence="12">
    <location>
        <begin position="183"/>
        <end position="203"/>
    </location>
</feature>
<comment type="subcellular location">
    <subcellularLocation>
        <location evidence="1">Cell membrane</location>
        <topology evidence="1">Multi-pass membrane protein</topology>
    </subcellularLocation>
</comment>
<reference evidence="14 15" key="1">
    <citation type="submission" date="2024-05" db="EMBL/GenBank/DDBJ databases">
        <title>Halomonas sp. SSM6 16S ribosomal RNA gene Genome sequencing and assembly.</title>
        <authorList>
            <person name="Yook S."/>
        </authorList>
    </citation>
    <scope>NUCLEOTIDE SEQUENCE [LARGE SCALE GENOMIC DNA]</scope>
    <source>
        <strain evidence="14 15">SSM6</strain>
    </source>
</reference>
<organism evidence="14 15">
    <name type="scientific">Halomonas aquatica</name>
    <dbReference type="NCBI Taxonomy" id="3151123"/>
    <lineage>
        <taxon>Bacteria</taxon>
        <taxon>Pseudomonadati</taxon>
        <taxon>Pseudomonadota</taxon>
        <taxon>Gammaproteobacteria</taxon>
        <taxon>Oceanospirillales</taxon>
        <taxon>Halomonadaceae</taxon>
        <taxon>Halomonas</taxon>
    </lineage>
</organism>
<dbReference type="CDD" id="cd07339">
    <property type="entry name" value="M48B_HtpX_like"/>
    <property type="match status" value="1"/>
</dbReference>
<evidence type="ECO:0000256" key="5">
    <source>
        <dbReference type="ARBA" id="ARBA00022723"/>
    </source>
</evidence>
<accession>A0ABV1NKF8</accession>
<keyword evidence="3 11" id="KW-0645">Protease</keyword>
<dbReference type="RefSeq" id="WP_349762734.1">
    <property type="nucleotide sequence ID" value="NZ_JBEGCJ010000005.1"/>
</dbReference>
<comment type="similarity">
    <text evidence="11">Belongs to the peptidase M48 family.</text>
</comment>
<dbReference type="InterPro" id="IPR050083">
    <property type="entry name" value="HtpX_protease"/>
</dbReference>
<comment type="caution">
    <text evidence="14">The sequence shown here is derived from an EMBL/GenBank/DDBJ whole genome shotgun (WGS) entry which is preliminary data.</text>
</comment>
<evidence type="ECO:0000256" key="1">
    <source>
        <dbReference type="ARBA" id="ARBA00004651"/>
    </source>
</evidence>
<evidence type="ECO:0000256" key="11">
    <source>
        <dbReference type="RuleBase" id="RU003983"/>
    </source>
</evidence>
<evidence type="ECO:0000259" key="13">
    <source>
        <dbReference type="Pfam" id="PF01435"/>
    </source>
</evidence>
<evidence type="ECO:0000313" key="14">
    <source>
        <dbReference type="EMBL" id="MEQ6918470.1"/>
    </source>
</evidence>
<comment type="cofactor">
    <cofactor evidence="11">
        <name>Zn(2+)</name>
        <dbReference type="ChEBI" id="CHEBI:29105"/>
    </cofactor>
    <text evidence="11">Binds 1 zinc ion per subunit.</text>
</comment>
<gene>
    <name evidence="14" type="ORF">ABE960_13170</name>
</gene>
<sequence length="337" mass="36569">MRVSRRRQTTTLEITGDAMPAGTPRLWRSRLKNGLQTMLIMGGLALVLAVPGYLLAGGVGLLVSLGAVVAGALASSWVPARIILADAGAGLLERHQAPTLYRLLDTLYRRAGLGRSPQLFYTPSPDLNAFAVGTRHNGGIAVTEGLLSVLTLRELAGVLAHEVSHLRHGDTQVMSMAAAMTRLTLFLTTVLQISLLLMLPMILAGEFRLPWGLLLVVAFAPSLSTLLQLALSRNREYTADLDAVALTGDTEGLASALAVLEHHHGRWLATLFGRHPPTGIDWLRTHPPTRERIRRLKAAMAPGQAPLHAPHGDHAEVPPVIIERPSPVGRRYWIRRR</sequence>
<evidence type="ECO:0000256" key="7">
    <source>
        <dbReference type="ARBA" id="ARBA00022833"/>
    </source>
</evidence>
<evidence type="ECO:0000256" key="12">
    <source>
        <dbReference type="SAM" id="Phobius"/>
    </source>
</evidence>
<dbReference type="InterPro" id="IPR001915">
    <property type="entry name" value="Peptidase_M48"/>
</dbReference>
<dbReference type="Gene3D" id="3.30.2010.10">
    <property type="entry name" value="Metalloproteases ('zincins'), catalytic domain"/>
    <property type="match status" value="1"/>
</dbReference>
<evidence type="ECO:0000256" key="3">
    <source>
        <dbReference type="ARBA" id="ARBA00022670"/>
    </source>
</evidence>
<evidence type="ECO:0000256" key="6">
    <source>
        <dbReference type="ARBA" id="ARBA00022801"/>
    </source>
</evidence>
<feature type="domain" description="Peptidase M48" evidence="13">
    <location>
        <begin position="96"/>
        <end position="298"/>
    </location>
</feature>
<dbReference type="PANTHER" id="PTHR43221:SF1">
    <property type="entry name" value="PROTEASE HTPX"/>
    <property type="match status" value="1"/>
</dbReference>
<keyword evidence="2" id="KW-1003">Cell membrane</keyword>
<keyword evidence="6 11" id="KW-0378">Hydrolase</keyword>
<evidence type="ECO:0000313" key="15">
    <source>
        <dbReference type="Proteomes" id="UP001442468"/>
    </source>
</evidence>
<protein>
    <submittedName>
        <fullName evidence="14">Zinc metalloprotease HtpX</fullName>
    </submittedName>
</protein>
<keyword evidence="8 12" id="KW-1133">Transmembrane helix</keyword>
<evidence type="ECO:0000256" key="10">
    <source>
        <dbReference type="ARBA" id="ARBA00023136"/>
    </source>
</evidence>
<feature type="transmembrane region" description="Helical" evidence="12">
    <location>
        <begin position="61"/>
        <end position="84"/>
    </location>
</feature>
<dbReference type="Proteomes" id="UP001442468">
    <property type="component" value="Unassembled WGS sequence"/>
</dbReference>
<feature type="transmembrane region" description="Helical" evidence="12">
    <location>
        <begin position="209"/>
        <end position="231"/>
    </location>
</feature>
<keyword evidence="4 12" id="KW-0812">Transmembrane</keyword>
<keyword evidence="7 11" id="KW-0862">Zinc</keyword>
<evidence type="ECO:0000256" key="8">
    <source>
        <dbReference type="ARBA" id="ARBA00022989"/>
    </source>
</evidence>
<keyword evidence="10 12" id="KW-0472">Membrane</keyword>
<dbReference type="PANTHER" id="PTHR43221">
    <property type="entry name" value="PROTEASE HTPX"/>
    <property type="match status" value="1"/>
</dbReference>
<keyword evidence="5" id="KW-0479">Metal-binding</keyword>
<dbReference type="EMBL" id="JBEGCJ010000005">
    <property type="protein sequence ID" value="MEQ6918470.1"/>
    <property type="molecule type" value="Genomic_DNA"/>
</dbReference>
<evidence type="ECO:0000256" key="9">
    <source>
        <dbReference type="ARBA" id="ARBA00023049"/>
    </source>
</evidence>
<keyword evidence="9 11" id="KW-0482">Metalloprotease</keyword>
<feature type="transmembrane region" description="Helical" evidence="12">
    <location>
        <begin position="35"/>
        <end position="55"/>
    </location>
</feature>
<evidence type="ECO:0000256" key="2">
    <source>
        <dbReference type="ARBA" id="ARBA00022475"/>
    </source>
</evidence>
<keyword evidence="15" id="KW-1185">Reference proteome</keyword>
<dbReference type="GO" id="GO:0008237">
    <property type="term" value="F:metallopeptidase activity"/>
    <property type="evidence" value="ECO:0007669"/>
    <property type="project" value="UniProtKB-KW"/>
</dbReference>